<evidence type="ECO:0000256" key="7">
    <source>
        <dbReference type="ARBA" id="ARBA00023136"/>
    </source>
</evidence>
<dbReference type="CDD" id="cd11386">
    <property type="entry name" value="MCP_signal"/>
    <property type="match status" value="1"/>
</dbReference>
<reference evidence="15" key="1">
    <citation type="submission" date="2016-11" db="EMBL/GenBank/DDBJ databases">
        <authorList>
            <person name="Varghese N."/>
            <person name="Submissions S."/>
        </authorList>
    </citation>
    <scope>NUCLEOTIDE SEQUENCE [LARGE SCALE GENOMIC DNA]</scope>
    <source>
        <strain evidence="15">DSM 21264</strain>
    </source>
</reference>
<dbReference type="SUPFAM" id="SSF103190">
    <property type="entry name" value="Sensory domain-like"/>
    <property type="match status" value="1"/>
</dbReference>
<dbReference type="InterPro" id="IPR029151">
    <property type="entry name" value="Sensor-like_sf"/>
</dbReference>
<evidence type="ECO:0000256" key="10">
    <source>
        <dbReference type="PROSITE-ProRule" id="PRU00284"/>
    </source>
</evidence>
<dbReference type="Pfam" id="PF00672">
    <property type="entry name" value="HAMP"/>
    <property type="match status" value="1"/>
</dbReference>
<sequence length="630" mass="68136">MTLTKKLLIISGLIVAVLAFVQASISAYSIQTQILNSITSSNTLYSESSSRTISGWINEKKSMVSAFADALNRANTTEKITSEIKTIDMAGGFGSVLYGTVAGDTYRAKGLNTKAGYDPKVRPWYKNAINNSEVYLSEPYVGASSGELITTVSKHVVIDGKTTGVVMATLPLDKIKDDILSIKVPGDGKAFLLSSTGTIIAHPNPELGNKPLTDLTRDITANELIRHADKVSLLDIKVNGVQNLLTVSSVKGTNWYLVLMSQKGVLLEPMKKQLTYQIITAVIMFVLSIVILGSALRYMLSNLFSVSVALNDIAKGEGDLTVNIDARSDDEVGDLARSFNQFVEKLHDIISTVKQISHEVLHQSEISAQSSHERQSSIANQQNEITMVATAMTEMATTTGEIANIAEETAQSATNTVEVSNRGNQLSQKSEESIHKLSEEVKSASEVIEDLSQQGEQITTIVLSINDIAEQTNLLALNAAIEAARAGEQGRGFAVVADEVRSLSERTRKSTEEISQMIGKLQGTTSEAVEVMNQCHNLAIQSVDDTSNAAESFKEIKESTEAINSMAAQIATAAEEQAVVSKEINVNTESIKVISDRLSEDSEEDAIQAQHLNEMSEKLIAQVGKFKIRT</sequence>
<gene>
    <name evidence="14" type="ORF">SAMN02745781_03424</name>
</gene>
<dbReference type="Pfam" id="PF02743">
    <property type="entry name" value="dCache_1"/>
    <property type="match status" value="1"/>
</dbReference>
<dbReference type="RefSeq" id="WP_072962024.1">
    <property type="nucleotide sequence ID" value="NZ_FQUH01000019.1"/>
</dbReference>
<dbReference type="Pfam" id="PF00015">
    <property type="entry name" value="MCPsignal"/>
    <property type="match status" value="1"/>
</dbReference>
<dbReference type="InterPro" id="IPR004089">
    <property type="entry name" value="MCPsignal_dom"/>
</dbReference>
<dbReference type="PROSITE" id="PS50885">
    <property type="entry name" value="HAMP"/>
    <property type="match status" value="1"/>
</dbReference>
<dbReference type="Gene3D" id="3.30.450.20">
    <property type="entry name" value="PAS domain"/>
    <property type="match status" value="2"/>
</dbReference>
<dbReference type="InterPro" id="IPR033479">
    <property type="entry name" value="dCache_1"/>
</dbReference>
<name>A0A1M5FB97_VIBGA</name>
<dbReference type="PANTHER" id="PTHR32089:SF117">
    <property type="entry name" value="METHYL ACCEPTING SENSORY TRANSDUCER WITH CACHE_1 SMALL MOLECULE BINDING DOMAIN"/>
    <property type="match status" value="1"/>
</dbReference>
<keyword evidence="8 10" id="KW-0807">Transducer</keyword>
<organism evidence="14 15">
    <name type="scientific">Vibrio gazogenes DSM 21264 = NBRC 103151</name>
    <dbReference type="NCBI Taxonomy" id="1123492"/>
    <lineage>
        <taxon>Bacteria</taxon>
        <taxon>Pseudomonadati</taxon>
        <taxon>Pseudomonadota</taxon>
        <taxon>Gammaproteobacteria</taxon>
        <taxon>Vibrionales</taxon>
        <taxon>Vibrionaceae</taxon>
        <taxon>Vibrio</taxon>
    </lineage>
</organism>
<evidence type="ECO:0000256" key="8">
    <source>
        <dbReference type="ARBA" id="ARBA00023224"/>
    </source>
</evidence>
<feature type="domain" description="Methyl-accepting transducer" evidence="12">
    <location>
        <begin position="356"/>
        <end position="592"/>
    </location>
</feature>
<dbReference type="GO" id="GO:0005886">
    <property type="term" value="C:plasma membrane"/>
    <property type="evidence" value="ECO:0007669"/>
    <property type="project" value="UniProtKB-SubCell"/>
</dbReference>
<dbReference type="SMART" id="SM00283">
    <property type="entry name" value="MA"/>
    <property type="match status" value="1"/>
</dbReference>
<dbReference type="FunFam" id="1.10.287.950:FF:000001">
    <property type="entry name" value="Methyl-accepting chemotaxis sensory transducer"/>
    <property type="match status" value="1"/>
</dbReference>
<protein>
    <submittedName>
        <fullName evidence="14">Methyl-accepting chemotaxis sensory transducer with Cache sensor</fullName>
    </submittedName>
</protein>
<evidence type="ECO:0000256" key="4">
    <source>
        <dbReference type="ARBA" id="ARBA00022500"/>
    </source>
</evidence>
<dbReference type="CDD" id="cd12913">
    <property type="entry name" value="PDC1_MCP_like"/>
    <property type="match status" value="1"/>
</dbReference>
<evidence type="ECO:0000256" key="11">
    <source>
        <dbReference type="SAM" id="Phobius"/>
    </source>
</evidence>
<dbReference type="PANTHER" id="PTHR32089">
    <property type="entry name" value="METHYL-ACCEPTING CHEMOTAXIS PROTEIN MCPB"/>
    <property type="match status" value="1"/>
</dbReference>
<keyword evidence="3" id="KW-1003">Cell membrane</keyword>
<dbReference type="InterPro" id="IPR003660">
    <property type="entry name" value="HAMP_dom"/>
</dbReference>
<dbReference type="Gene3D" id="1.10.287.950">
    <property type="entry name" value="Methyl-accepting chemotaxis protein"/>
    <property type="match status" value="1"/>
</dbReference>
<feature type="domain" description="HAMP" evidence="13">
    <location>
        <begin position="297"/>
        <end position="351"/>
    </location>
</feature>
<evidence type="ECO:0000256" key="3">
    <source>
        <dbReference type="ARBA" id="ARBA00022475"/>
    </source>
</evidence>
<keyword evidence="15" id="KW-1185">Reference proteome</keyword>
<evidence type="ECO:0000256" key="6">
    <source>
        <dbReference type="ARBA" id="ARBA00022989"/>
    </source>
</evidence>
<dbReference type="SMART" id="SM00304">
    <property type="entry name" value="HAMP"/>
    <property type="match status" value="1"/>
</dbReference>
<evidence type="ECO:0000313" key="15">
    <source>
        <dbReference type="Proteomes" id="UP000184159"/>
    </source>
</evidence>
<comment type="similarity">
    <text evidence="9">Belongs to the methyl-accepting chemotaxis (MCP) protein family.</text>
</comment>
<evidence type="ECO:0000256" key="9">
    <source>
        <dbReference type="ARBA" id="ARBA00029447"/>
    </source>
</evidence>
<dbReference type="AlphaFoldDB" id="A0A1M5FB97"/>
<evidence type="ECO:0000259" key="12">
    <source>
        <dbReference type="PROSITE" id="PS50111"/>
    </source>
</evidence>
<dbReference type="Proteomes" id="UP000184159">
    <property type="component" value="Unassembled WGS sequence"/>
</dbReference>
<evidence type="ECO:0000256" key="2">
    <source>
        <dbReference type="ARBA" id="ARBA00004651"/>
    </source>
</evidence>
<evidence type="ECO:0000256" key="5">
    <source>
        <dbReference type="ARBA" id="ARBA00022692"/>
    </source>
</evidence>
<accession>A0A1M5FB97</accession>
<evidence type="ECO:0000256" key="1">
    <source>
        <dbReference type="ARBA" id="ARBA00004533"/>
    </source>
</evidence>
<keyword evidence="4" id="KW-0145">Chemotaxis</keyword>
<dbReference type="CDD" id="cd06225">
    <property type="entry name" value="HAMP"/>
    <property type="match status" value="1"/>
</dbReference>
<dbReference type="PROSITE" id="PS50111">
    <property type="entry name" value="CHEMOTAXIS_TRANSDUC_2"/>
    <property type="match status" value="1"/>
</dbReference>
<comment type="subcellular location">
    <subcellularLocation>
        <location evidence="1">Cell inner membrane</location>
    </subcellularLocation>
    <subcellularLocation>
        <location evidence="2">Cell membrane</location>
        <topology evidence="2">Multi-pass membrane protein</topology>
    </subcellularLocation>
</comment>
<dbReference type="SUPFAM" id="SSF58104">
    <property type="entry name" value="Methyl-accepting chemotaxis protein (MCP) signaling domain"/>
    <property type="match status" value="1"/>
</dbReference>
<evidence type="ECO:0000313" key="14">
    <source>
        <dbReference type="EMBL" id="SHF88726.1"/>
    </source>
</evidence>
<dbReference type="GO" id="GO:0007165">
    <property type="term" value="P:signal transduction"/>
    <property type="evidence" value="ECO:0007669"/>
    <property type="project" value="UniProtKB-KW"/>
</dbReference>
<proteinExistence type="inferred from homology"/>
<feature type="transmembrane region" description="Helical" evidence="11">
    <location>
        <begin position="274"/>
        <end position="296"/>
    </location>
</feature>
<dbReference type="GO" id="GO:0006935">
    <property type="term" value="P:chemotaxis"/>
    <property type="evidence" value="ECO:0007669"/>
    <property type="project" value="UniProtKB-KW"/>
</dbReference>
<keyword evidence="5 11" id="KW-0812">Transmembrane</keyword>
<evidence type="ECO:0000259" key="13">
    <source>
        <dbReference type="PROSITE" id="PS50885"/>
    </source>
</evidence>
<dbReference type="EMBL" id="FQUH01000019">
    <property type="protein sequence ID" value="SHF88726.1"/>
    <property type="molecule type" value="Genomic_DNA"/>
</dbReference>
<dbReference type="CDD" id="cd12912">
    <property type="entry name" value="PDC2_MCP_like"/>
    <property type="match status" value="1"/>
</dbReference>
<keyword evidence="6 11" id="KW-1133">Transmembrane helix</keyword>
<keyword evidence="7 11" id="KW-0472">Membrane</keyword>